<dbReference type="AlphaFoldDB" id="A0A7H1M854"/>
<dbReference type="EMBL" id="CP060414">
    <property type="protein sequence ID" value="QNT57819.1"/>
    <property type="molecule type" value="Genomic_DNA"/>
</dbReference>
<feature type="transmembrane region" description="Helical" evidence="6">
    <location>
        <begin position="553"/>
        <end position="570"/>
    </location>
</feature>
<feature type="transmembrane region" description="Helical" evidence="6">
    <location>
        <begin position="651"/>
        <end position="674"/>
    </location>
</feature>
<dbReference type="GO" id="GO:0015990">
    <property type="term" value="P:electron transport coupled proton transport"/>
    <property type="evidence" value="ECO:0007669"/>
    <property type="project" value="TreeGrafter"/>
</dbReference>
<sequence length="676" mass="74405">MTDMTLYLIIALMPLAGCLLAGLFGKQIGRAGAHTATILGVAASTVLSAYVLWGFIDGSRAKFDENVYTWLTMGGLDFSVGFLVDSLTAMMMVVVTFVSLMVHIYTIGYMHDEKVGYQRFFSYISLFTFSMLMLVMSNNFIQLFFGWEAVGLVSYLLIGFYFKRESAIFANLKAFLVNRVGDFGFILGIGLVLAYFGGSLRYADVFAYLPNIQTATIELFPGVQWSLITVTCLLLFVGAMGKSAQFPLHVWLPDSMEGPTPISALIHAATMVTAGLFMVSRMSPIYELSTTALSVIMVVGAITALFMGFLGTIQNDIKRVVAYSTLSQLGYMTVALGVSAYSIAMFHVMTHAFFKALLFLAAGSAIIGMHHDQDMRHMGNLKKYMPVTWLTMLIGNLALIGTPFFSGFYSKDSIIEAVHFSNLPGSGFAYFAVLASVFVTAFYAFRQYFMVFHGKEKWREAEHGHHSDGHDAHHHGLGRNDTPHESPWVVTLPLVLLAVPSVVIGYIAVEPMLYGDFFKDVIYVNHEAHPVMAQMAEVFHGPLAMVSHSLHTPVLYLAIAGVAAAWLLYVKAPHLPAKIAAAFKPVYTLLDNKYYLDVIYFNVFAKGSRALGNFFWKVGDTAIIDNGIVNGSAKVVGALAAQVRKMQTGFIYTYAAAMVFGVLVLIAAFFRGIWFQ</sequence>
<accession>A0A7H1M854</accession>
<evidence type="ECO:0000256" key="1">
    <source>
        <dbReference type="ARBA" id="ARBA00004127"/>
    </source>
</evidence>
<evidence type="ECO:0000256" key="2">
    <source>
        <dbReference type="ARBA" id="ARBA00022692"/>
    </source>
</evidence>
<dbReference type="PANTHER" id="PTHR42829">
    <property type="entry name" value="NADH-UBIQUINONE OXIDOREDUCTASE CHAIN 5"/>
    <property type="match status" value="1"/>
</dbReference>
<keyword evidence="3 6" id="KW-1133">Transmembrane helix</keyword>
<feature type="domain" description="NADH-Ubiquinone oxidoreductase (complex I) chain 5 N-terminal" evidence="8">
    <location>
        <begin position="70"/>
        <end position="121"/>
    </location>
</feature>
<dbReference type="InterPro" id="IPR001516">
    <property type="entry name" value="Proton_antipo_N"/>
</dbReference>
<name>A0A7H1M854_9NEIS</name>
<dbReference type="NCBIfam" id="NF005141">
    <property type="entry name" value="PRK06590.1"/>
    <property type="match status" value="1"/>
</dbReference>
<proteinExistence type="predicted"/>
<evidence type="ECO:0000259" key="8">
    <source>
        <dbReference type="Pfam" id="PF00662"/>
    </source>
</evidence>
<reference evidence="9" key="1">
    <citation type="submission" date="2024-06" db="EMBL/GenBank/DDBJ databases">
        <title>Complete Genome Sequence of mouse commensal type strain Neisseria musculi.</title>
        <authorList>
            <person name="Thapa E."/>
            <person name="Aluvathingal J."/>
            <person name="Nadendla S."/>
            <person name="Mehta A."/>
            <person name="Tettelin H."/>
            <person name="Weyand N.J."/>
        </authorList>
    </citation>
    <scope>NUCLEOTIDE SEQUENCE</scope>
    <source>
        <strain evidence="9">NW831</strain>
    </source>
</reference>
<dbReference type="InterPro" id="IPR003945">
    <property type="entry name" value="NU5C-like"/>
</dbReference>
<evidence type="ECO:0000256" key="4">
    <source>
        <dbReference type="ARBA" id="ARBA00023136"/>
    </source>
</evidence>
<dbReference type="PRINTS" id="PR01435">
    <property type="entry name" value="NPOXDRDTASE5"/>
</dbReference>
<evidence type="ECO:0000256" key="6">
    <source>
        <dbReference type="SAM" id="Phobius"/>
    </source>
</evidence>
<feature type="transmembrane region" description="Helical" evidence="6">
    <location>
        <begin position="262"/>
        <end position="280"/>
    </location>
</feature>
<dbReference type="InterPro" id="IPR001750">
    <property type="entry name" value="ND/Mrp_TM"/>
</dbReference>
<dbReference type="PANTHER" id="PTHR42829:SF2">
    <property type="entry name" value="NADH-UBIQUINONE OXIDOREDUCTASE CHAIN 5"/>
    <property type="match status" value="1"/>
</dbReference>
<feature type="transmembrane region" description="Helical" evidence="6">
    <location>
        <begin position="223"/>
        <end position="241"/>
    </location>
</feature>
<dbReference type="KEGG" id="nmus:H7A79_2070"/>
<evidence type="ECO:0000313" key="9">
    <source>
        <dbReference type="EMBL" id="QNT57819.1"/>
    </source>
</evidence>
<dbReference type="Gene3D" id="1.20.5.2700">
    <property type="match status" value="1"/>
</dbReference>
<dbReference type="GO" id="GO:0003954">
    <property type="term" value="F:NADH dehydrogenase activity"/>
    <property type="evidence" value="ECO:0007669"/>
    <property type="project" value="TreeGrafter"/>
</dbReference>
<feature type="transmembrane region" description="Helical" evidence="6">
    <location>
        <begin position="320"/>
        <end position="346"/>
    </location>
</feature>
<dbReference type="GO" id="GO:0042773">
    <property type="term" value="P:ATP synthesis coupled electron transport"/>
    <property type="evidence" value="ECO:0007669"/>
    <property type="project" value="InterPro"/>
</dbReference>
<dbReference type="Pfam" id="PF00361">
    <property type="entry name" value="Proton_antipo_M"/>
    <property type="match status" value="1"/>
</dbReference>
<feature type="transmembrane region" description="Helical" evidence="6">
    <location>
        <begin position="389"/>
        <end position="408"/>
    </location>
</feature>
<dbReference type="GO" id="GO:0016020">
    <property type="term" value="C:membrane"/>
    <property type="evidence" value="ECO:0007669"/>
    <property type="project" value="UniProtKB-SubCell"/>
</dbReference>
<dbReference type="NCBIfam" id="TIGR01974">
    <property type="entry name" value="NDH_I_L"/>
    <property type="match status" value="1"/>
</dbReference>
<feature type="transmembrane region" description="Helical" evidence="6">
    <location>
        <begin position="488"/>
        <end position="509"/>
    </location>
</feature>
<dbReference type="RefSeq" id="WP_187000286.1">
    <property type="nucleotide sequence ID" value="NZ_CP060414.2"/>
</dbReference>
<dbReference type="PRINTS" id="PR01434">
    <property type="entry name" value="NADHDHGNASE5"/>
</dbReference>
<dbReference type="InterPro" id="IPR018393">
    <property type="entry name" value="NADHpl_OxRdtase_5_subgr"/>
</dbReference>
<dbReference type="GO" id="GO:0012505">
    <property type="term" value="C:endomembrane system"/>
    <property type="evidence" value="ECO:0007669"/>
    <property type="project" value="UniProtKB-SubCell"/>
</dbReference>
<feature type="transmembrane region" description="Helical" evidence="6">
    <location>
        <begin position="6"/>
        <end position="24"/>
    </location>
</feature>
<evidence type="ECO:0000259" key="7">
    <source>
        <dbReference type="Pfam" id="PF00361"/>
    </source>
</evidence>
<comment type="subcellular location">
    <subcellularLocation>
        <location evidence="1">Endomembrane system</location>
        <topology evidence="1">Multi-pass membrane protein</topology>
    </subcellularLocation>
    <subcellularLocation>
        <location evidence="5">Membrane</location>
        <topology evidence="5">Multi-pass membrane protein</topology>
    </subcellularLocation>
</comment>
<keyword evidence="10" id="KW-1185">Reference proteome</keyword>
<feature type="transmembrane region" description="Helical" evidence="6">
    <location>
        <begin position="120"/>
        <end position="137"/>
    </location>
</feature>
<feature type="transmembrane region" description="Helical" evidence="6">
    <location>
        <begin position="352"/>
        <end position="369"/>
    </location>
</feature>
<feature type="transmembrane region" description="Helical" evidence="6">
    <location>
        <begin position="87"/>
        <end position="108"/>
    </location>
</feature>
<feature type="transmembrane region" description="Helical" evidence="6">
    <location>
        <begin position="292"/>
        <end position="313"/>
    </location>
</feature>
<evidence type="ECO:0000256" key="5">
    <source>
        <dbReference type="RuleBase" id="RU000320"/>
    </source>
</evidence>
<dbReference type="Pfam" id="PF00662">
    <property type="entry name" value="Proton_antipo_N"/>
    <property type="match status" value="1"/>
</dbReference>
<dbReference type="GO" id="GO:0008137">
    <property type="term" value="F:NADH dehydrogenase (ubiquinone) activity"/>
    <property type="evidence" value="ECO:0007669"/>
    <property type="project" value="InterPro"/>
</dbReference>
<organism evidence="9 10">
    <name type="scientific">Neisseria musculi</name>
    <dbReference type="NCBI Taxonomy" id="1815583"/>
    <lineage>
        <taxon>Bacteria</taxon>
        <taxon>Pseudomonadati</taxon>
        <taxon>Pseudomonadota</taxon>
        <taxon>Betaproteobacteria</taxon>
        <taxon>Neisseriales</taxon>
        <taxon>Neisseriaceae</taxon>
        <taxon>Neisseria</taxon>
    </lineage>
</organism>
<gene>
    <name evidence="9" type="ORF">H7A79_2070</name>
</gene>
<keyword evidence="4 6" id="KW-0472">Membrane</keyword>
<protein>
    <submittedName>
        <fullName evidence="9">Proton-translocating NADH-quinone oxidoreductase chain L family protein</fullName>
    </submittedName>
</protein>
<feature type="transmembrane region" description="Helical" evidence="6">
    <location>
        <begin position="183"/>
        <end position="203"/>
    </location>
</feature>
<keyword evidence="2 5" id="KW-0812">Transmembrane</keyword>
<feature type="transmembrane region" description="Helical" evidence="6">
    <location>
        <begin position="143"/>
        <end position="162"/>
    </location>
</feature>
<dbReference type="Proteomes" id="UP000516412">
    <property type="component" value="Chromosome"/>
</dbReference>
<feature type="transmembrane region" description="Helical" evidence="6">
    <location>
        <begin position="428"/>
        <end position="445"/>
    </location>
</feature>
<evidence type="ECO:0000313" key="10">
    <source>
        <dbReference type="Proteomes" id="UP000516412"/>
    </source>
</evidence>
<feature type="domain" description="NADH:quinone oxidoreductase/Mrp antiporter transmembrane" evidence="7">
    <location>
        <begin position="137"/>
        <end position="420"/>
    </location>
</feature>
<evidence type="ECO:0000256" key="3">
    <source>
        <dbReference type="ARBA" id="ARBA00022989"/>
    </source>
</evidence>
<feature type="transmembrane region" description="Helical" evidence="6">
    <location>
        <begin position="36"/>
        <end position="56"/>
    </location>
</feature>